<dbReference type="Pfam" id="PF19054">
    <property type="entry name" value="DUF5753"/>
    <property type="match status" value="1"/>
</dbReference>
<dbReference type="OrthoDB" id="5177725at2"/>
<dbReference type="SMART" id="SM00530">
    <property type="entry name" value="HTH_XRE"/>
    <property type="match status" value="1"/>
</dbReference>
<evidence type="ECO:0000256" key="1">
    <source>
        <dbReference type="SAM" id="MobiDB-lite"/>
    </source>
</evidence>
<dbReference type="InterPro" id="IPR001387">
    <property type="entry name" value="Cro/C1-type_HTH"/>
</dbReference>
<dbReference type="GO" id="GO:0003677">
    <property type="term" value="F:DNA binding"/>
    <property type="evidence" value="ECO:0007669"/>
    <property type="project" value="InterPro"/>
</dbReference>
<evidence type="ECO:0000313" key="3">
    <source>
        <dbReference type="EMBL" id="ACU75068.1"/>
    </source>
</evidence>
<dbReference type="KEGG" id="cai:Caci_6214"/>
<proteinExistence type="predicted"/>
<evidence type="ECO:0000259" key="2">
    <source>
        <dbReference type="SMART" id="SM00530"/>
    </source>
</evidence>
<sequence>MSSVPAEQSVDQLEGSEDSSPADSGPTVLRMLLGSQLRKLRVAAGVTRGAAGYEIRCSHTKISRMELGQVSFKRRDVADLLTLYGVSDEAERDAILTLAAQANARGWWHGFADLMPGWFEVYVGLEEAASVIRGYEAQFIPGLLQSEDYARAVIRDGYPLAAPDEIERRVRLRMNRARLVHSPEPPRIWSIIDEAAVRRQPGGTAVMRAQLEHLLELCRLPHITVQVAPFARGGPAAAGPFTILRFAEPALPDIVYLEQLTGAAYLDKREDLDAYTTVMDQLAVQALTPADTIGFLTRMIEGY</sequence>
<feature type="domain" description="HTH cro/C1-type" evidence="2">
    <location>
        <begin position="36"/>
        <end position="91"/>
    </location>
</feature>
<name>C7QIJ1_CATAD</name>
<dbReference type="InterPro" id="IPR043917">
    <property type="entry name" value="DUF5753"/>
</dbReference>
<dbReference type="EMBL" id="CP001700">
    <property type="protein sequence ID" value="ACU75068.1"/>
    <property type="molecule type" value="Genomic_DNA"/>
</dbReference>
<dbReference type="InParanoid" id="C7QIJ1"/>
<reference evidence="3 4" key="1">
    <citation type="journal article" date="2009" name="Stand. Genomic Sci.">
        <title>Complete genome sequence of Catenulispora acidiphila type strain (ID 139908).</title>
        <authorList>
            <person name="Copeland A."/>
            <person name="Lapidus A."/>
            <person name="Glavina Del Rio T."/>
            <person name="Nolan M."/>
            <person name="Lucas S."/>
            <person name="Chen F."/>
            <person name="Tice H."/>
            <person name="Cheng J.F."/>
            <person name="Bruce D."/>
            <person name="Goodwin L."/>
            <person name="Pitluck S."/>
            <person name="Mikhailova N."/>
            <person name="Pati A."/>
            <person name="Ivanova N."/>
            <person name="Mavromatis K."/>
            <person name="Chen A."/>
            <person name="Palaniappan K."/>
            <person name="Chain P."/>
            <person name="Land M."/>
            <person name="Hauser L."/>
            <person name="Chang Y.J."/>
            <person name="Jeffries C.D."/>
            <person name="Chertkov O."/>
            <person name="Brettin T."/>
            <person name="Detter J.C."/>
            <person name="Han C."/>
            <person name="Ali Z."/>
            <person name="Tindall B.J."/>
            <person name="Goker M."/>
            <person name="Bristow J."/>
            <person name="Eisen J.A."/>
            <person name="Markowitz V."/>
            <person name="Hugenholtz P."/>
            <person name="Kyrpides N.C."/>
            <person name="Klenk H.P."/>
        </authorList>
    </citation>
    <scope>NUCLEOTIDE SEQUENCE [LARGE SCALE GENOMIC DNA]</scope>
    <source>
        <strain evidence="4">DSM 44928 / JCM 14897 / NBRC 102108 / NRRL B-24433 / ID139908</strain>
    </source>
</reference>
<evidence type="ECO:0000313" key="4">
    <source>
        <dbReference type="Proteomes" id="UP000000851"/>
    </source>
</evidence>
<dbReference type="Pfam" id="PF13560">
    <property type="entry name" value="HTH_31"/>
    <property type="match status" value="1"/>
</dbReference>
<dbReference type="SUPFAM" id="SSF47413">
    <property type="entry name" value="lambda repressor-like DNA-binding domains"/>
    <property type="match status" value="1"/>
</dbReference>
<organism evidence="3 4">
    <name type="scientific">Catenulispora acidiphila (strain DSM 44928 / JCM 14897 / NBRC 102108 / NRRL B-24433 / ID139908)</name>
    <dbReference type="NCBI Taxonomy" id="479433"/>
    <lineage>
        <taxon>Bacteria</taxon>
        <taxon>Bacillati</taxon>
        <taxon>Actinomycetota</taxon>
        <taxon>Actinomycetes</taxon>
        <taxon>Catenulisporales</taxon>
        <taxon>Catenulisporaceae</taxon>
        <taxon>Catenulispora</taxon>
    </lineage>
</organism>
<dbReference type="Proteomes" id="UP000000851">
    <property type="component" value="Chromosome"/>
</dbReference>
<dbReference type="Gene3D" id="1.10.260.40">
    <property type="entry name" value="lambda repressor-like DNA-binding domains"/>
    <property type="match status" value="1"/>
</dbReference>
<accession>C7QIJ1</accession>
<gene>
    <name evidence="3" type="ordered locus">Caci_6214</name>
</gene>
<dbReference type="RefSeq" id="WP_015794797.1">
    <property type="nucleotide sequence ID" value="NC_013131.1"/>
</dbReference>
<feature type="compositionally biased region" description="Polar residues" evidence="1">
    <location>
        <begin position="1"/>
        <end position="11"/>
    </location>
</feature>
<dbReference type="AlphaFoldDB" id="C7QIJ1"/>
<dbReference type="eggNOG" id="COG1396">
    <property type="taxonomic scope" value="Bacteria"/>
</dbReference>
<keyword evidence="4" id="KW-1185">Reference proteome</keyword>
<dbReference type="InterPro" id="IPR010982">
    <property type="entry name" value="Lambda_DNA-bd_dom_sf"/>
</dbReference>
<dbReference type="CDD" id="cd00093">
    <property type="entry name" value="HTH_XRE"/>
    <property type="match status" value="1"/>
</dbReference>
<feature type="region of interest" description="Disordered" evidence="1">
    <location>
        <begin position="1"/>
        <end position="26"/>
    </location>
</feature>
<dbReference type="STRING" id="479433.Caci_6214"/>
<protein>
    <submittedName>
        <fullName evidence="3">Helix-turn-helix domain protein</fullName>
    </submittedName>
</protein>
<dbReference type="HOGENOM" id="CLU_055817_1_1_11"/>